<comment type="caution">
    <text evidence="11">The sequence shown here is derived from an EMBL/GenBank/DDBJ whole genome shotgun (WGS) entry which is preliminary data.</text>
</comment>
<evidence type="ECO:0000256" key="6">
    <source>
        <dbReference type="ARBA" id="ARBA00023136"/>
    </source>
</evidence>
<gene>
    <name evidence="11" type="ORF">O3M35_006060</name>
</gene>
<feature type="transmembrane region" description="Helical" evidence="9">
    <location>
        <begin position="76"/>
        <end position="95"/>
    </location>
</feature>
<accession>A0AAW1DEK0</accession>
<evidence type="ECO:0000256" key="2">
    <source>
        <dbReference type="ARBA" id="ARBA00010663"/>
    </source>
</evidence>
<sequence length="99" mass="11806">MIPLYMLIFLLAVIGNSLVLVTLARNRRMRTVTNVYLFNLVSLSFLYFQFLGFCLFKKPETIEDFTYKEDICWLHQIFRVVFFGVKTFFFCIYLCSQSV</sequence>
<evidence type="ECO:0000313" key="12">
    <source>
        <dbReference type="Proteomes" id="UP001461498"/>
    </source>
</evidence>
<dbReference type="EMBL" id="JAPXFL010000003">
    <property type="protein sequence ID" value="KAK9508520.1"/>
    <property type="molecule type" value="Genomic_DNA"/>
</dbReference>
<name>A0AAW1DEK0_9HEMI</name>
<proteinExistence type="inferred from homology"/>
<evidence type="ECO:0000256" key="7">
    <source>
        <dbReference type="ARBA" id="ARBA00023170"/>
    </source>
</evidence>
<organism evidence="11 12">
    <name type="scientific">Rhynocoris fuscipes</name>
    <dbReference type="NCBI Taxonomy" id="488301"/>
    <lineage>
        <taxon>Eukaryota</taxon>
        <taxon>Metazoa</taxon>
        <taxon>Ecdysozoa</taxon>
        <taxon>Arthropoda</taxon>
        <taxon>Hexapoda</taxon>
        <taxon>Insecta</taxon>
        <taxon>Pterygota</taxon>
        <taxon>Neoptera</taxon>
        <taxon>Paraneoptera</taxon>
        <taxon>Hemiptera</taxon>
        <taxon>Heteroptera</taxon>
        <taxon>Panheteroptera</taxon>
        <taxon>Cimicomorpha</taxon>
        <taxon>Reduviidae</taxon>
        <taxon>Harpactorinae</taxon>
        <taxon>Harpactorini</taxon>
        <taxon>Rhynocoris</taxon>
    </lineage>
</organism>
<evidence type="ECO:0000256" key="8">
    <source>
        <dbReference type="ARBA" id="ARBA00023224"/>
    </source>
</evidence>
<dbReference type="PANTHER" id="PTHR45695:SF30">
    <property type="entry name" value="GASTRIN_CHOLECYSTOKININ TYPE B RECEPTOR"/>
    <property type="match status" value="1"/>
</dbReference>
<protein>
    <recommendedName>
        <fullName evidence="10">G-protein coupled receptors family 1 profile domain-containing protein</fullName>
    </recommendedName>
</protein>
<dbReference type="Pfam" id="PF00001">
    <property type="entry name" value="7tm_1"/>
    <property type="match status" value="1"/>
</dbReference>
<feature type="transmembrane region" description="Helical" evidence="9">
    <location>
        <begin position="6"/>
        <end position="24"/>
    </location>
</feature>
<evidence type="ECO:0000256" key="1">
    <source>
        <dbReference type="ARBA" id="ARBA00004141"/>
    </source>
</evidence>
<keyword evidence="3 9" id="KW-0812">Transmembrane</keyword>
<dbReference type="PANTHER" id="PTHR45695">
    <property type="entry name" value="LEUCOKININ RECEPTOR-RELATED"/>
    <property type="match status" value="1"/>
</dbReference>
<evidence type="ECO:0000256" key="4">
    <source>
        <dbReference type="ARBA" id="ARBA00022989"/>
    </source>
</evidence>
<dbReference type="InterPro" id="IPR000276">
    <property type="entry name" value="GPCR_Rhodpsn"/>
</dbReference>
<dbReference type="GO" id="GO:0005886">
    <property type="term" value="C:plasma membrane"/>
    <property type="evidence" value="ECO:0007669"/>
    <property type="project" value="TreeGrafter"/>
</dbReference>
<dbReference type="Proteomes" id="UP001461498">
    <property type="component" value="Unassembled WGS sequence"/>
</dbReference>
<keyword evidence="7" id="KW-0675">Receptor</keyword>
<evidence type="ECO:0000256" key="3">
    <source>
        <dbReference type="ARBA" id="ARBA00022692"/>
    </source>
</evidence>
<dbReference type="PROSITE" id="PS50262">
    <property type="entry name" value="G_PROTEIN_RECEP_F1_2"/>
    <property type="match status" value="1"/>
</dbReference>
<evidence type="ECO:0000313" key="11">
    <source>
        <dbReference type="EMBL" id="KAK9508520.1"/>
    </source>
</evidence>
<dbReference type="InterPro" id="IPR017452">
    <property type="entry name" value="GPCR_Rhodpsn_7TM"/>
</dbReference>
<keyword evidence="5" id="KW-0297">G-protein coupled receptor</keyword>
<evidence type="ECO:0000259" key="10">
    <source>
        <dbReference type="PROSITE" id="PS50262"/>
    </source>
</evidence>
<keyword evidence="6 9" id="KW-0472">Membrane</keyword>
<feature type="transmembrane region" description="Helical" evidence="9">
    <location>
        <begin position="36"/>
        <end position="56"/>
    </location>
</feature>
<dbReference type="Gene3D" id="1.20.1070.10">
    <property type="entry name" value="Rhodopsin 7-helix transmembrane proteins"/>
    <property type="match status" value="1"/>
</dbReference>
<dbReference type="GO" id="GO:0004930">
    <property type="term" value="F:G protein-coupled receptor activity"/>
    <property type="evidence" value="ECO:0007669"/>
    <property type="project" value="UniProtKB-KW"/>
</dbReference>
<dbReference type="SUPFAM" id="SSF81321">
    <property type="entry name" value="Family A G protein-coupled receptor-like"/>
    <property type="match status" value="1"/>
</dbReference>
<evidence type="ECO:0000256" key="5">
    <source>
        <dbReference type="ARBA" id="ARBA00023040"/>
    </source>
</evidence>
<evidence type="ECO:0000256" key="9">
    <source>
        <dbReference type="SAM" id="Phobius"/>
    </source>
</evidence>
<comment type="subcellular location">
    <subcellularLocation>
        <location evidence="1">Membrane</location>
        <topology evidence="1">Multi-pass membrane protein</topology>
    </subcellularLocation>
</comment>
<feature type="domain" description="G-protein coupled receptors family 1 profile" evidence="10">
    <location>
        <begin position="15"/>
        <end position="99"/>
    </location>
</feature>
<keyword evidence="4 9" id="KW-1133">Transmembrane helix</keyword>
<dbReference type="AlphaFoldDB" id="A0AAW1DEK0"/>
<reference evidence="11 12" key="1">
    <citation type="submission" date="2022-12" db="EMBL/GenBank/DDBJ databases">
        <title>Chromosome-level genome assembly of true bugs.</title>
        <authorList>
            <person name="Ma L."/>
            <person name="Li H."/>
        </authorList>
    </citation>
    <scope>NUCLEOTIDE SEQUENCE [LARGE SCALE GENOMIC DNA]</scope>
    <source>
        <strain evidence="11">Lab_2022b</strain>
    </source>
</reference>
<keyword evidence="12" id="KW-1185">Reference proteome</keyword>
<comment type="similarity">
    <text evidence="2">Belongs to the G-protein coupled receptor 1 family.</text>
</comment>
<keyword evidence="8" id="KW-0807">Transducer</keyword>